<dbReference type="PANTHER" id="PTHR42796:SF4">
    <property type="entry name" value="FUMARYLACETOACETATE HYDROLASE DOMAIN-CONTAINING PROTEIN 2A"/>
    <property type="match status" value="1"/>
</dbReference>
<protein>
    <submittedName>
        <fullName evidence="4">Fumarylacetoacetate hydrolase family protein</fullName>
    </submittedName>
</protein>
<accession>A0A848BN55</accession>
<organism evidence="4 5">
    <name type="scientific">Megasphaera hexanoica</name>
    <dbReference type="NCBI Taxonomy" id="1675036"/>
    <lineage>
        <taxon>Bacteria</taxon>
        <taxon>Bacillati</taxon>
        <taxon>Bacillota</taxon>
        <taxon>Negativicutes</taxon>
        <taxon>Veillonellales</taxon>
        <taxon>Veillonellaceae</taxon>
        <taxon>Megasphaera</taxon>
    </lineage>
</organism>
<comment type="caution">
    <text evidence="4">The sequence shown here is derived from an EMBL/GenBank/DDBJ whole genome shotgun (WGS) entry which is preliminary data.</text>
</comment>
<evidence type="ECO:0000256" key="2">
    <source>
        <dbReference type="ARBA" id="ARBA00022723"/>
    </source>
</evidence>
<dbReference type="InterPro" id="IPR011234">
    <property type="entry name" value="Fumarylacetoacetase-like_C"/>
</dbReference>
<dbReference type="GO" id="GO:0019752">
    <property type="term" value="P:carboxylic acid metabolic process"/>
    <property type="evidence" value="ECO:0007669"/>
    <property type="project" value="UniProtKB-ARBA"/>
</dbReference>
<gene>
    <name evidence="4" type="ORF">HF872_00875</name>
</gene>
<dbReference type="GO" id="GO:0016853">
    <property type="term" value="F:isomerase activity"/>
    <property type="evidence" value="ECO:0007669"/>
    <property type="project" value="UniProtKB-ARBA"/>
</dbReference>
<reference evidence="4 5" key="1">
    <citation type="submission" date="2020-04" db="EMBL/GenBank/DDBJ databases">
        <authorList>
            <person name="Hitch T.C.A."/>
            <person name="Wylensek D."/>
            <person name="Clavel T."/>
        </authorList>
    </citation>
    <scope>NUCLEOTIDE SEQUENCE [LARGE SCALE GENOMIC DNA]</scope>
    <source>
        <strain evidence="4 5">Oil-RF-744-FAT-WT-6-1</strain>
    </source>
</reference>
<keyword evidence="4" id="KW-0378">Hydrolase</keyword>
<dbReference type="GO" id="GO:0016787">
    <property type="term" value="F:hydrolase activity"/>
    <property type="evidence" value="ECO:0007669"/>
    <property type="project" value="UniProtKB-KW"/>
</dbReference>
<dbReference type="InterPro" id="IPR036663">
    <property type="entry name" value="Fumarylacetoacetase_C_sf"/>
</dbReference>
<evidence type="ECO:0000313" key="5">
    <source>
        <dbReference type="Proteomes" id="UP000591071"/>
    </source>
</evidence>
<dbReference type="FunFam" id="3.90.850.10:FF:000002">
    <property type="entry name" value="2-hydroxyhepta-2,4-diene-1,7-dioate isomerase"/>
    <property type="match status" value="1"/>
</dbReference>
<dbReference type="Proteomes" id="UP000591071">
    <property type="component" value="Unassembled WGS sequence"/>
</dbReference>
<comment type="similarity">
    <text evidence="1">Belongs to the FAH family.</text>
</comment>
<dbReference type="PANTHER" id="PTHR42796">
    <property type="entry name" value="FUMARYLACETOACETATE HYDROLASE DOMAIN-CONTAINING PROTEIN 2A-RELATED"/>
    <property type="match status" value="1"/>
</dbReference>
<dbReference type="SUPFAM" id="SSF56529">
    <property type="entry name" value="FAH"/>
    <property type="match status" value="1"/>
</dbReference>
<proteinExistence type="inferred from homology"/>
<keyword evidence="2" id="KW-0479">Metal-binding</keyword>
<evidence type="ECO:0000313" key="4">
    <source>
        <dbReference type="EMBL" id="NME27182.1"/>
    </source>
</evidence>
<dbReference type="AlphaFoldDB" id="A0A848BN55"/>
<dbReference type="Gene3D" id="3.90.850.10">
    <property type="entry name" value="Fumarylacetoacetase-like, C-terminal domain"/>
    <property type="match status" value="1"/>
</dbReference>
<sequence length="284" mass="31033">MKLFNFYKGTEIHLGVMDENGTARDATAGGYPAIPATMQSAIDGTYTLDAIRTAAGNGPVVDTDTVRFAPAVLNPEKILCIGLNYAAHAKESKLPIPDYPTLFSKFNNALNAHKENIVLPDTAYKYDYEVELVIVIGKTAHMVRKEDALDYVFGYTIGNDFSARDLQMRTSQWLIGKTFDGFAPLGPYIVPASEADPAHFQVQSFVNGQPRQDSNTNDLIFDCATIVSYLSQYMTLKPGDVIFTGTPSGVILGYPEDKQVWLKAGDTVTVKIDGIGELTNTLTK</sequence>
<dbReference type="InterPro" id="IPR051121">
    <property type="entry name" value="FAH"/>
</dbReference>
<evidence type="ECO:0000259" key="3">
    <source>
        <dbReference type="Pfam" id="PF01557"/>
    </source>
</evidence>
<name>A0A848BN55_9FIRM</name>
<evidence type="ECO:0000256" key="1">
    <source>
        <dbReference type="ARBA" id="ARBA00010211"/>
    </source>
</evidence>
<dbReference type="RefSeq" id="WP_170087034.1">
    <property type="nucleotide sequence ID" value="NZ_JABAFG010000001.1"/>
</dbReference>
<dbReference type="Pfam" id="PF01557">
    <property type="entry name" value="FAA_hydrolase"/>
    <property type="match status" value="1"/>
</dbReference>
<dbReference type="GO" id="GO:0046872">
    <property type="term" value="F:metal ion binding"/>
    <property type="evidence" value="ECO:0007669"/>
    <property type="project" value="UniProtKB-KW"/>
</dbReference>
<feature type="domain" description="Fumarylacetoacetase-like C-terminal" evidence="3">
    <location>
        <begin position="77"/>
        <end position="282"/>
    </location>
</feature>
<dbReference type="EMBL" id="JABAFG010000001">
    <property type="protein sequence ID" value="NME27182.1"/>
    <property type="molecule type" value="Genomic_DNA"/>
</dbReference>